<dbReference type="AlphaFoldDB" id="A0A543CYH2"/>
<comment type="caution">
    <text evidence="2">The sequence shown here is derived from an EMBL/GenBank/DDBJ whole genome shotgun (WGS) entry which is preliminary data.</text>
</comment>
<keyword evidence="3" id="KW-1185">Reference proteome</keyword>
<keyword evidence="1" id="KW-0812">Transmembrane</keyword>
<sequence>MGRSGPGPGRFDGLRDGVAGCFGCLVALVAVAGVLGGLGWVVWQFVVMPNAVGPSEDRYSPTASLSDVCSPGAWRYFPDAPAYAGNGPHQIEVYQGYTTAWREKQYYGVNVPVEISKVVGADVPIAERVAWAATDATKTRLVACIEPAGDAVDTGLRCEYPDGSASLYQRIATLWLIEVRTARVIAEWEDLAPGDPQCPGTAVVDADNPRIYGPGPDLGDVVERVRSYVVGPAEPGP</sequence>
<organism evidence="2 3">
    <name type="scientific">Pseudonocardia kunmingensis</name>
    <dbReference type="NCBI Taxonomy" id="630975"/>
    <lineage>
        <taxon>Bacteria</taxon>
        <taxon>Bacillati</taxon>
        <taxon>Actinomycetota</taxon>
        <taxon>Actinomycetes</taxon>
        <taxon>Pseudonocardiales</taxon>
        <taxon>Pseudonocardiaceae</taxon>
        <taxon>Pseudonocardia</taxon>
    </lineage>
</organism>
<dbReference type="RefSeq" id="WP_142065006.1">
    <property type="nucleotide sequence ID" value="NZ_VFPA01000008.1"/>
</dbReference>
<evidence type="ECO:0000313" key="2">
    <source>
        <dbReference type="EMBL" id="TQM01928.1"/>
    </source>
</evidence>
<accession>A0A543CYH2</accession>
<dbReference type="Proteomes" id="UP000315677">
    <property type="component" value="Unassembled WGS sequence"/>
</dbReference>
<keyword evidence="1" id="KW-1133">Transmembrane helix</keyword>
<keyword evidence="1" id="KW-0472">Membrane</keyword>
<reference evidence="2 3" key="1">
    <citation type="submission" date="2019-06" db="EMBL/GenBank/DDBJ databases">
        <title>Sequencing the genomes of 1000 actinobacteria strains.</title>
        <authorList>
            <person name="Klenk H.-P."/>
        </authorList>
    </citation>
    <scope>NUCLEOTIDE SEQUENCE [LARGE SCALE GENOMIC DNA]</scope>
    <source>
        <strain evidence="2 3">DSM 45301</strain>
    </source>
</reference>
<proteinExistence type="predicted"/>
<protein>
    <submittedName>
        <fullName evidence="2">Uncharacterized protein</fullName>
    </submittedName>
</protein>
<dbReference type="EMBL" id="VFPA01000008">
    <property type="protein sequence ID" value="TQM01928.1"/>
    <property type="molecule type" value="Genomic_DNA"/>
</dbReference>
<dbReference type="OrthoDB" id="3294796at2"/>
<evidence type="ECO:0000313" key="3">
    <source>
        <dbReference type="Proteomes" id="UP000315677"/>
    </source>
</evidence>
<gene>
    <name evidence="2" type="ORF">FB558_8447</name>
</gene>
<feature type="transmembrane region" description="Helical" evidence="1">
    <location>
        <begin position="21"/>
        <end position="43"/>
    </location>
</feature>
<name>A0A543CYH2_9PSEU</name>
<evidence type="ECO:0000256" key="1">
    <source>
        <dbReference type="SAM" id="Phobius"/>
    </source>
</evidence>